<dbReference type="RefSeq" id="WP_211467952.1">
    <property type="nucleotide sequence ID" value="NZ_JAGSXH010000036.1"/>
</dbReference>
<dbReference type="EMBL" id="JAGSXH010000036">
    <property type="protein sequence ID" value="MBS2963866.1"/>
    <property type="molecule type" value="Genomic_DNA"/>
</dbReference>
<dbReference type="AlphaFoldDB" id="A0A8J7WKB8"/>
<dbReference type="Proteomes" id="UP000677913">
    <property type="component" value="Unassembled WGS sequence"/>
</dbReference>
<evidence type="ECO:0000313" key="2">
    <source>
        <dbReference type="Proteomes" id="UP000677913"/>
    </source>
</evidence>
<proteinExistence type="predicted"/>
<evidence type="ECO:0008006" key="3">
    <source>
        <dbReference type="Google" id="ProtNLM"/>
    </source>
</evidence>
<gene>
    <name evidence="1" type="ORF">KGA66_12480</name>
</gene>
<comment type="caution">
    <text evidence="1">The sequence shown here is derived from an EMBL/GenBank/DDBJ whole genome shotgun (WGS) entry which is preliminary data.</text>
</comment>
<organism evidence="1 2">
    <name type="scientific">Actinocrinis puniceicyclus</name>
    <dbReference type="NCBI Taxonomy" id="977794"/>
    <lineage>
        <taxon>Bacteria</taxon>
        <taxon>Bacillati</taxon>
        <taxon>Actinomycetota</taxon>
        <taxon>Actinomycetes</taxon>
        <taxon>Catenulisporales</taxon>
        <taxon>Actinospicaceae</taxon>
        <taxon>Actinocrinis</taxon>
    </lineage>
</organism>
<reference evidence="1" key="1">
    <citation type="submission" date="2021-04" db="EMBL/GenBank/DDBJ databases">
        <title>Genome based classification of Actinospica acidithermotolerans sp. nov., an actinobacterium isolated from an Indonesian hot spring.</title>
        <authorList>
            <person name="Kusuma A.B."/>
            <person name="Putra K.E."/>
            <person name="Nafisah S."/>
            <person name="Loh J."/>
            <person name="Nouioui I."/>
            <person name="Goodfellow M."/>
        </authorList>
    </citation>
    <scope>NUCLEOTIDE SEQUENCE</scope>
    <source>
        <strain evidence="1">DSM 45618</strain>
    </source>
</reference>
<evidence type="ECO:0000313" key="1">
    <source>
        <dbReference type="EMBL" id="MBS2963866.1"/>
    </source>
</evidence>
<sequence length="47" mass="4858">MAPPGHGGWLARRIPGATAHLEPGEGHLSLMLGAFDAIVTELTGHLT</sequence>
<protein>
    <recommendedName>
        <fullName evidence="3">Alpha/beta hydrolase</fullName>
    </recommendedName>
</protein>
<name>A0A8J7WKB8_9ACTN</name>
<keyword evidence="2" id="KW-1185">Reference proteome</keyword>
<accession>A0A8J7WKB8</accession>